<dbReference type="Gene3D" id="3.90.1300.10">
    <property type="entry name" value="Amidase signature (AS) domain"/>
    <property type="match status" value="1"/>
</dbReference>
<name>A0A9W6VZQ4_9ACTN</name>
<reference evidence="3" key="1">
    <citation type="submission" date="2023-03" db="EMBL/GenBank/DDBJ databases">
        <title>Actinoallomurus iriomotensis NBRC 103684.</title>
        <authorList>
            <person name="Ichikawa N."/>
            <person name="Sato H."/>
            <person name="Tonouchi N."/>
        </authorList>
    </citation>
    <scope>NUCLEOTIDE SEQUENCE</scope>
    <source>
        <strain evidence="3">NBRC 103684</strain>
    </source>
</reference>
<sequence>MTIWLEKFTAQGDGPRLAVKDAIDVAGSPTTLACPVISERAEPAEHDAPVVAAARRQGARIVGKTNLTELCRAADGVNPWTGTPENPLDADRVPGGSSSGSAVAVALGEADVALGTDTGGSVRVPAACCGVTGLKTTHGRVPVDGVFPLAQTLDTVGPLGPDVAALTLGMTLMEPGFAPGPFDAGAMIGRLRPVGTPVAPEVDAAVDAALHAAGLIFADEPVDCWSAALDAGNRLILGEGFRAHRSLLAYPDRMSERIRRRIERGERITDGMFDEAYAARETLREVLDKLFERYPLLALPTITQPPPRIGAERDVDLTALTLPFNLSGDPALALPIPVEGSTLPGSLQLVAPANEEGRLLAAGALIESALR</sequence>
<dbReference type="PANTHER" id="PTHR11895:SF7">
    <property type="entry name" value="GLUTAMYL-TRNA(GLN) AMIDOTRANSFERASE SUBUNIT A, MITOCHONDRIAL"/>
    <property type="match status" value="1"/>
</dbReference>
<dbReference type="Proteomes" id="UP001165074">
    <property type="component" value="Unassembled WGS sequence"/>
</dbReference>
<organism evidence="3 4">
    <name type="scientific">Actinoallomurus iriomotensis</name>
    <dbReference type="NCBI Taxonomy" id="478107"/>
    <lineage>
        <taxon>Bacteria</taxon>
        <taxon>Bacillati</taxon>
        <taxon>Actinomycetota</taxon>
        <taxon>Actinomycetes</taxon>
        <taxon>Streptosporangiales</taxon>
        <taxon>Thermomonosporaceae</taxon>
        <taxon>Actinoallomurus</taxon>
    </lineage>
</organism>
<dbReference type="EMBL" id="BSTK01000003">
    <property type="protein sequence ID" value="GLY84952.1"/>
    <property type="molecule type" value="Genomic_DNA"/>
</dbReference>
<evidence type="ECO:0000313" key="3">
    <source>
        <dbReference type="EMBL" id="GLY84952.1"/>
    </source>
</evidence>
<feature type="domain" description="Amidase" evidence="2">
    <location>
        <begin position="253"/>
        <end position="360"/>
    </location>
</feature>
<dbReference type="InterPro" id="IPR000120">
    <property type="entry name" value="Amidase"/>
</dbReference>
<dbReference type="InterPro" id="IPR036928">
    <property type="entry name" value="AS_sf"/>
</dbReference>
<accession>A0A9W6VZQ4</accession>
<comment type="similarity">
    <text evidence="1">Belongs to the amidase family.</text>
</comment>
<dbReference type="SUPFAM" id="SSF75304">
    <property type="entry name" value="Amidase signature (AS) enzymes"/>
    <property type="match status" value="1"/>
</dbReference>
<feature type="domain" description="Amidase" evidence="2">
    <location>
        <begin position="17"/>
        <end position="170"/>
    </location>
</feature>
<dbReference type="InterPro" id="IPR023631">
    <property type="entry name" value="Amidase_dom"/>
</dbReference>
<keyword evidence="4" id="KW-1185">Reference proteome</keyword>
<gene>
    <name evidence="3" type="ORF">Airi02_028810</name>
</gene>
<dbReference type="PANTHER" id="PTHR11895">
    <property type="entry name" value="TRANSAMIDASE"/>
    <property type="match status" value="1"/>
</dbReference>
<dbReference type="GO" id="GO:0003824">
    <property type="term" value="F:catalytic activity"/>
    <property type="evidence" value="ECO:0007669"/>
    <property type="project" value="InterPro"/>
</dbReference>
<evidence type="ECO:0000259" key="2">
    <source>
        <dbReference type="Pfam" id="PF01425"/>
    </source>
</evidence>
<dbReference type="PROSITE" id="PS00571">
    <property type="entry name" value="AMIDASES"/>
    <property type="match status" value="1"/>
</dbReference>
<dbReference type="Pfam" id="PF01425">
    <property type="entry name" value="Amidase"/>
    <property type="match status" value="2"/>
</dbReference>
<dbReference type="RefSeq" id="WP_285571266.1">
    <property type="nucleotide sequence ID" value="NZ_BSTK01000003.1"/>
</dbReference>
<proteinExistence type="inferred from homology"/>
<dbReference type="AlphaFoldDB" id="A0A9W6VZQ4"/>
<dbReference type="InterPro" id="IPR020556">
    <property type="entry name" value="Amidase_CS"/>
</dbReference>
<protein>
    <submittedName>
        <fullName evidence="3">Amidase</fullName>
    </submittedName>
</protein>
<comment type="caution">
    <text evidence="3">The sequence shown here is derived from an EMBL/GenBank/DDBJ whole genome shotgun (WGS) entry which is preliminary data.</text>
</comment>
<evidence type="ECO:0000313" key="4">
    <source>
        <dbReference type="Proteomes" id="UP001165074"/>
    </source>
</evidence>
<evidence type="ECO:0000256" key="1">
    <source>
        <dbReference type="ARBA" id="ARBA00009199"/>
    </source>
</evidence>